<accession>B0MZL9</accession>
<evidence type="ECO:0000256" key="1">
    <source>
        <dbReference type="SAM" id="MobiDB-lite"/>
    </source>
</evidence>
<name>B0MZL9_9BACT</name>
<dbReference type="Proteomes" id="UP000005819">
    <property type="component" value="Unassembled WGS sequence"/>
</dbReference>
<evidence type="ECO:0000313" key="2">
    <source>
        <dbReference type="EMBL" id="EDS03055.1"/>
    </source>
</evidence>
<keyword evidence="3" id="KW-1185">Reference proteome</keyword>
<dbReference type="EMBL" id="ABFK02000020">
    <property type="protein sequence ID" value="EDS03055.1"/>
    <property type="molecule type" value="Genomic_DNA"/>
</dbReference>
<dbReference type="RefSeq" id="WP_004328636.1">
    <property type="nucleotide sequence ID" value="NZ_DS499577.1"/>
</dbReference>
<sequence length="266" mass="30622">MIRDKKPHNPPVNGSAPEAERPAVAVPESVSENPFVNMYQAVRRAILTLRENPEDPQSPSFFRTIMIDTGQFSRIVRSENLEMEIAFPAIFIRFVNVRYLVQQQRIGEGRATMRIRFILNTLNHTDPERECDPFIVFQRLNVAIQDAKSHEPALTERCNLLYFDMPVTTNMLQAYWVDYEVWFRESSAWKYRNWVERYLVMPPFTQHADAPQHDTAGHGHHAEPVYEKVTGFQPSVDVPDLPEEDEKEPEEEKPAGDVPDGSGDGL</sequence>
<dbReference type="AlphaFoldDB" id="B0MZL9"/>
<feature type="compositionally biased region" description="Basic and acidic residues" evidence="1">
    <location>
        <begin position="210"/>
        <end position="226"/>
    </location>
</feature>
<evidence type="ECO:0000313" key="3">
    <source>
        <dbReference type="Proteomes" id="UP000005819"/>
    </source>
</evidence>
<gene>
    <name evidence="2" type="ORF">ALIPUT_02593</name>
</gene>
<protein>
    <submittedName>
        <fullName evidence="2">Uncharacterized protein</fullName>
    </submittedName>
</protein>
<comment type="caution">
    <text evidence="2">The sequence shown here is derived from an EMBL/GenBank/DDBJ whole genome shotgun (WGS) entry which is preliminary data.</text>
</comment>
<feature type="region of interest" description="Disordered" evidence="1">
    <location>
        <begin position="209"/>
        <end position="266"/>
    </location>
</feature>
<organism evidence="2 3">
    <name type="scientific">Alistipes putredinis DSM 17216</name>
    <dbReference type="NCBI Taxonomy" id="445970"/>
    <lineage>
        <taxon>Bacteria</taxon>
        <taxon>Pseudomonadati</taxon>
        <taxon>Bacteroidota</taxon>
        <taxon>Bacteroidia</taxon>
        <taxon>Bacteroidales</taxon>
        <taxon>Rikenellaceae</taxon>
        <taxon>Alistipes</taxon>
    </lineage>
</organism>
<reference evidence="2" key="1">
    <citation type="submission" date="2007-10" db="EMBL/GenBank/DDBJ databases">
        <authorList>
            <person name="Fulton L."/>
            <person name="Clifton S."/>
            <person name="Fulton B."/>
            <person name="Xu J."/>
            <person name="Minx P."/>
            <person name="Pepin K.H."/>
            <person name="Johnson M."/>
            <person name="Thiruvilangam P."/>
            <person name="Bhonagiri V."/>
            <person name="Nash W.E."/>
            <person name="Mardis E.R."/>
            <person name="Wilson R.K."/>
        </authorList>
    </citation>
    <scope>NUCLEOTIDE SEQUENCE [LARGE SCALE GENOMIC DNA]</scope>
    <source>
        <strain evidence="2">DSM 17216</strain>
    </source>
</reference>
<feature type="region of interest" description="Disordered" evidence="1">
    <location>
        <begin position="1"/>
        <end position="26"/>
    </location>
</feature>
<dbReference type="GeneID" id="73802977"/>
<reference evidence="2" key="2">
    <citation type="submission" date="2013-09" db="EMBL/GenBank/DDBJ databases">
        <title>Draft genome sequence of Alistipes putredinis (DSM 17216).</title>
        <authorList>
            <person name="Sudarsanam P."/>
            <person name="Ley R."/>
            <person name="Guruge J."/>
            <person name="Turnbaugh P.J."/>
            <person name="Mahowald M."/>
            <person name="Liep D."/>
            <person name="Gordon J."/>
        </authorList>
    </citation>
    <scope>NUCLEOTIDE SEQUENCE</scope>
    <source>
        <strain evidence="2">DSM 17216</strain>
    </source>
</reference>
<proteinExistence type="predicted"/>
<dbReference type="HOGENOM" id="CLU_076828_0_0_10"/>
<dbReference type="eggNOG" id="ENOG5033S4Z">
    <property type="taxonomic scope" value="Bacteria"/>
</dbReference>
<feature type="compositionally biased region" description="Acidic residues" evidence="1">
    <location>
        <begin position="240"/>
        <end position="249"/>
    </location>
</feature>